<dbReference type="EMBL" id="KI965394">
    <property type="protein sequence ID" value="EUD74076.1"/>
    <property type="molecule type" value="Genomic_DNA"/>
</dbReference>
<protein>
    <recommendedName>
        <fullName evidence="3">Serine aminopeptidase S33 domain-containing protein</fullName>
    </recommendedName>
</protein>
<dbReference type="Proteomes" id="UP000030659">
    <property type="component" value="Unassembled WGS sequence"/>
</dbReference>
<accession>W7B7S3</accession>
<dbReference type="AlphaFoldDB" id="W7B7S3"/>
<proteinExistence type="predicted"/>
<dbReference type="InterPro" id="IPR029058">
    <property type="entry name" value="AB_hydrolase_fold"/>
</dbReference>
<organism evidence="1 2">
    <name type="scientific">Plasmodium vinckei petteri</name>
    <dbReference type="NCBI Taxonomy" id="138298"/>
    <lineage>
        <taxon>Eukaryota</taxon>
        <taxon>Sar</taxon>
        <taxon>Alveolata</taxon>
        <taxon>Apicomplexa</taxon>
        <taxon>Aconoidasida</taxon>
        <taxon>Haemosporida</taxon>
        <taxon>Plasmodiidae</taxon>
        <taxon>Plasmodium</taxon>
        <taxon>Plasmodium (Vinckeia)</taxon>
    </lineage>
</organism>
<name>W7B7S3_PLAVN</name>
<evidence type="ECO:0008006" key="3">
    <source>
        <dbReference type="Google" id="ProtNLM"/>
    </source>
</evidence>
<reference evidence="1 2" key="1">
    <citation type="submission" date="2013-02" db="EMBL/GenBank/DDBJ databases">
        <title>The Genome Sequence of Plasmodium vinckei petteri CR.</title>
        <authorList>
            <consortium name="The Broad Institute Genome Sequencing Platform"/>
            <consortium name="The Broad Institute Genome Sequencing Center for Infectious Disease"/>
            <person name="Neafsey D."/>
            <person name="Cheeseman I."/>
            <person name="Volkman S."/>
            <person name="Adams J."/>
            <person name="Walker B."/>
            <person name="Young S.K."/>
            <person name="Zeng Q."/>
            <person name="Gargeya S."/>
            <person name="Fitzgerald M."/>
            <person name="Haas B."/>
            <person name="Abouelleil A."/>
            <person name="Alvarado L."/>
            <person name="Arachchi H.M."/>
            <person name="Berlin A.M."/>
            <person name="Chapman S.B."/>
            <person name="Dewar J."/>
            <person name="Goldberg J."/>
            <person name="Griggs A."/>
            <person name="Gujja S."/>
            <person name="Hansen M."/>
            <person name="Howarth C."/>
            <person name="Imamovic A."/>
            <person name="Larimer J."/>
            <person name="McCowan C."/>
            <person name="Murphy C."/>
            <person name="Neiman D."/>
            <person name="Pearson M."/>
            <person name="Priest M."/>
            <person name="Roberts A."/>
            <person name="Saif S."/>
            <person name="Shea T."/>
            <person name="Sisk P."/>
            <person name="Sykes S."/>
            <person name="Wortman J."/>
            <person name="Nusbaum C."/>
            <person name="Birren B."/>
        </authorList>
    </citation>
    <scope>NUCLEOTIDE SEQUENCE [LARGE SCALE GENOMIC DNA]</scope>
    <source>
        <strain evidence="1 2">CR</strain>
    </source>
</reference>
<gene>
    <name evidence="1" type="ORF">YYG_00023</name>
</gene>
<evidence type="ECO:0000313" key="2">
    <source>
        <dbReference type="Proteomes" id="UP000030659"/>
    </source>
</evidence>
<dbReference type="SUPFAM" id="SSF53474">
    <property type="entry name" value="alpha/beta-Hydrolases"/>
    <property type="match status" value="1"/>
</dbReference>
<dbReference type="Gene3D" id="3.40.50.1820">
    <property type="entry name" value="alpha/beta hydrolase"/>
    <property type="match status" value="1"/>
</dbReference>
<sequence>MHTKYKLPDYSANVSKHDKFRNNRGIKFKYIADLIKATITLDYNINYMPKDIPLLFVHSKDDSALNVKDKELHAVDGMNHNITANPGNEEALKKIIDWICNLRANDEDEKESEI</sequence>
<evidence type="ECO:0000313" key="1">
    <source>
        <dbReference type="EMBL" id="EUD74076.1"/>
    </source>
</evidence>